<gene>
    <name evidence="1" type="ORF">ACFPO9_06560</name>
</gene>
<name>A0ABW0RTM4_9BURK</name>
<dbReference type="InterPro" id="IPR027417">
    <property type="entry name" value="P-loop_NTPase"/>
</dbReference>
<dbReference type="RefSeq" id="WP_379768644.1">
    <property type="nucleotide sequence ID" value="NZ_JBHSMZ010000004.1"/>
</dbReference>
<keyword evidence="1" id="KW-0067">ATP-binding</keyword>
<keyword evidence="2" id="KW-1185">Reference proteome</keyword>
<organism evidence="1 2">
    <name type="scientific">Massilia aerilata</name>
    <dbReference type="NCBI Taxonomy" id="453817"/>
    <lineage>
        <taxon>Bacteria</taxon>
        <taxon>Pseudomonadati</taxon>
        <taxon>Pseudomonadota</taxon>
        <taxon>Betaproteobacteria</taxon>
        <taxon>Burkholderiales</taxon>
        <taxon>Oxalobacteraceae</taxon>
        <taxon>Telluria group</taxon>
        <taxon>Massilia</taxon>
    </lineage>
</organism>
<protein>
    <submittedName>
        <fullName evidence="1">ATP-binding protein</fullName>
    </submittedName>
</protein>
<accession>A0ABW0RTM4</accession>
<dbReference type="Gene3D" id="3.40.50.300">
    <property type="entry name" value="P-loop containing nucleotide triphosphate hydrolases"/>
    <property type="match status" value="1"/>
</dbReference>
<comment type="caution">
    <text evidence="1">The sequence shown here is derived from an EMBL/GenBank/DDBJ whole genome shotgun (WGS) entry which is preliminary data.</text>
</comment>
<sequence>MTTEHAEVASATASDKGTIIYGPQGCGKSAHAAALARHYGKDRIVDDWTPGCPVRADTLVLTNIPHENAVNFLDATRAAGIRLAPPLARALGAHRRMA</sequence>
<proteinExistence type="predicted"/>
<reference evidence="2" key="1">
    <citation type="journal article" date="2019" name="Int. J. Syst. Evol. Microbiol.">
        <title>The Global Catalogue of Microorganisms (GCM) 10K type strain sequencing project: providing services to taxonomists for standard genome sequencing and annotation.</title>
        <authorList>
            <consortium name="The Broad Institute Genomics Platform"/>
            <consortium name="The Broad Institute Genome Sequencing Center for Infectious Disease"/>
            <person name="Wu L."/>
            <person name="Ma J."/>
        </authorList>
    </citation>
    <scope>NUCLEOTIDE SEQUENCE [LARGE SCALE GENOMIC DNA]</scope>
    <source>
        <strain evidence="2">CGMCC 4.5798</strain>
    </source>
</reference>
<dbReference type="GO" id="GO:0005524">
    <property type="term" value="F:ATP binding"/>
    <property type="evidence" value="ECO:0007669"/>
    <property type="project" value="UniProtKB-KW"/>
</dbReference>
<dbReference type="SUPFAM" id="SSF53795">
    <property type="entry name" value="PEP carboxykinase-like"/>
    <property type="match status" value="1"/>
</dbReference>
<evidence type="ECO:0000313" key="2">
    <source>
        <dbReference type="Proteomes" id="UP001596086"/>
    </source>
</evidence>
<dbReference type="EMBL" id="JBHSMZ010000004">
    <property type="protein sequence ID" value="MFC5548174.1"/>
    <property type="molecule type" value="Genomic_DNA"/>
</dbReference>
<dbReference type="Proteomes" id="UP001596086">
    <property type="component" value="Unassembled WGS sequence"/>
</dbReference>
<evidence type="ECO:0000313" key="1">
    <source>
        <dbReference type="EMBL" id="MFC5548174.1"/>
    </source>
</evidence>
<keyword evidence="1" id="KW-0547">Nucleotide-binding</keyword>